<name>A0ABZ1CSM2_9TREE</name>
<feature type="compositionally biased region" description="Low complexity" evidence="4">
    <location>
        <begin position="1"/>
        <end position="16"/>
    </location>
</feature>
<keyword evidence="7" id="KW-1185">Reference proteome</keyword>
<dbReference type="SMART" id="SM00360">
    <property type="entry name" value="RRM"/>
    <property type="match status" value="2"/>
</dbReference>
<feature type="compositionally biased region" description="Polar residues" evidence="4">
    <location>
        <begin position="46"/>
        <end position="58"/>
    </location>
</feature>
<dbReference type="PROSITE" id="PS50102">
    <property type="entry name" value="RRM"/>
    <property type="match status" value="2"/>
</dbReference>
<dbReference type="RefSeq" id="XP_062789502.1">
    <property type="nucleotide sequence ID" value="XM_062933451.1"/>
</dbReference>
<dbReference type="Pfam" id="PF00076">
    <property type="entry name" value="RRM_1"/>
    <property type="match status" value="1"/>
</dbReference>
<dbReference type="InterPro" id="IPR000504">
    <property type="entry name" value="RRM_dom"/>
</dbReference>
<evidence type="ECO:0000259" key="5">
    <source>
        <dbReference type="PROSITE" id="PS50102"/>
    </source>
</evidence>
<feature type="domain" description="RRM" evidence="5">
    <location>
        <begin position="293"/>
        <end position="362"/>
    </location>
</feature>
<organism evidence="6 7">
    <name type="scientific">Kwoniella shivajii</name>
    <dbReference type="NCBI Taxonomy" id="564305"/>
    <lineage>
        <taxon>Eukaryota</taxon>
        <taxon>Fungi</taxon>
        <taxon>Dikarya</taxon>
        <taxon>Basidiomycota</taxon>
        <taxon>Agaricomycotina</taxon>
        <taxon>Tremellomycetes</taxon>
        <taxon>Tremellales</taxon>
        <taxon>Cryptococcaceae</taxon>
        <taxon>Kwoniella</taxon>
    </lineage>
</organism>
<protein>
    <recommendedName>
        <fullName evidence="5">RRM domain-containing protein</fullName>
    </recommendedName>
</protein>
<dbReference type="PANTHER" id="PTHR24012">
    <property type="entry name" value="RNA BINDING PROTEIN"/>
    <property type="match status" value="1"/>
</dbReference>
<dbReference type="GeneID" id="87953827"/>
<evidence type="ECO:0000256" key="4">
    <source>
        <dbReference type="SAM" id="MobiDB-lite"/>
    </source>
</evidence>
<dbReference type="InterPro" id="IPR035979">
    <property type="entry name" value="RBD_domain_sf"/>
</dbReference>
<dbReference type="CDD" id="cd00590">
    <property type="entry name" value="RRM_SF"/>
    <property type="match status" value="1"/>
</dbReference>
<evidence type="ECO:0000256" key="1">
    <source>
        <dbReference type="ARBA" id="ARBA00022737"/>
    </source>
</evidence>
<evidence type="ECO:0000256" key="3">
    <source>
        <dbReference type="PROSITE-ProRule" id="PRU00176"/>
    </source>
</evidence>
<dbReference type="Proteomes" id="UP001329825">
    <property type="component" value="Chromosome 2"/>
</dbReference>
<feature type="compositionally biased region" description="Basic and acidic residues" evidence="4">
    <location>
        <begin position="60"/>
        <end position="71"/>
    </location>
</feature>
<feature type="compositionally biased region" description="Low complexity" evidence="4">
    <location>
        <begin position="23"/>
        <end position="45"/>
    </location>
</feature>
<dbReference type="Gene3D" id="3.30.70.330">
    <property type="match status" value="2"/>
</dbReference>
<feature type="domain" description="RRM" evidence="5">
    <location>
        <begin position="377"/>
        <end position="455"/>
    </location>
</feature>
<evidence type="ECO:0000256" key="2">
    <source>
        <dbReference type="ARBA" id="ARBA00022884"/>
    </source>
</evidence>
<feature type="region of interest" description="Disordered" evidence="4">
    <location>
        <begin position="1"/>
        <end position="76"/>
    </location>
</feature>
<dbReference type="InterPro" id="IPR012677">
    <property type="entry name" value="Nucleotide-bd_a/b_plait_sf"/>
</dbReference>
<keyword evidence="1" id="KW-0677">Repeat</keyword>
<gene>
    <name evidence="6" type="ORF">IL334_001696</name>
</gene>
<reference evidence="6 7" key="1">
    <citation type="submission" date="2024-01" db="EMBL/GenBank/DDBJ databases">
        <title>Comparative genomics of Cryptococcus and Kwoniella reveals pathogenesis evolution and contrasting modes of karyotype evolution via chromosome fusion or intercentromeric recombination.</title>
        <authorList>
            <person name="Coelho M.A."/>
            <person name="David-Palma M."/>
            <person name="Shea T."/>
            <person name="Bowers K."/>
            <person name="McGinley-Smith S."/>
            <person name="Mohammad A.W."/>
            <person name="Gnirke A."/>
            <person name="Yurkov A.M."/>
            <person name="Nowrousian M."/>
            <person name="Sun S."/>
            <person name="Cuomo C.A."/>
            <person name="Heitman J."/>
        </authorList>
    </citation>
    <scope>NUCLEOTIDE SEQUENCE [LARGE SCALE GENOMIC DNA]</scope>
    <source>
        <strain evidence="6">CBS 11374</strain>
    </source>
</reference>
<dbReference type="EMBL" id="CP141882">
    <property type="protein sequence ID" value="WRT64762.1"/>
    <property type="molecule type" value="Genomic_DNA"/>
</dbReference>
<proteinExistence type="predicted"/>
<accession>A0ABZ1CSM2</accession>
<evidence type="ECO:0000313" key="7">
    <source>
        <dbReference type="Proteomes" id="UP001329825"/>
    </source>
</evidence>
<keyword evidence="2 3" id="KW-0694">RNA-binding</keyword>
<evidence type="ECO:0000313" key="6">
    <source>
        <dbReference type="EMBL" id="WRT64762.1"/>
    </source>
</evidence>
<dbReference type="SUPFAM" id="SSF54928">
    <property type="entry name" value="RNA-binding domain, RBD"/>
    <property type="match status" value="1"/>
</dbReference>
<sequence length="656" mass="72962">MSTTAPTATTSRSLSPSSPPFLFPKSSPTLTSSSDSASGTLLSSTYVESTSTLSSTAPSDKLKLDNQRQGKDVFPSSITTTTAKSFGAGWKSSSPFVSQLSSRNNNDASRHLAFENDPFHSQTRSSDLPMSYQVNPTPFLHRINTTTHELPHDFELYTPTSPNSVGHPFSPYPITPNDEIYHHHRPSVSSIDIELEDNPSYYIHTHPDTNALNHHQSVPNLPYVRQGLARRPSGVSVRFTDKDISTQDFDQNDIASQRGLRRMPGFNFGQIGARTKLMSSKSMPIIPMVGEGRNVFIHCVDNDLSEEDLRVYASEFGEVVSVKIPARTTRPHAFVMFKKPDQASSFIMHLKVRNIECEFGKEDYQVKNKALEDPNSANLYISGLPTSLTYDELAEILLPGKVCSWKPLVDEAGNRRGPIMARLQTRVQANDVIRKLNGRYYQGMSERLQVRIADSDEQKHFKRHQSSWSERSNGISLMDQLNHTSLIPEHAIALMNEDAEDVELIHTRDYLATQLEAIEHQLARTQIKPRSVVFPASEEPRYRSDIIGPKPTGIGHTAAGWGHRHTSSSFLHDSFGTWPDWTGAGAGAMNGKALPNTNPFGNFNDQYRQQAVSLTNSSGPEKSAGGWSGLHHVRSSPELGLRMVGASDFFWKSERE</sequence>